<dbReference type="Gene3D" id="1.20.58.610">
    <property type="entry name" value="Cdc37, Hsp90 binding domain"/>
    <property type="match status" value="1"/>
</dbReference>
<name>A0A8S0WZS9_CYCAE</name>
<dbReference type="GO" id="GO:0016020">
    <property type="term" value="C:membrane"/>
    <property type="evidence" value="ECO:0007669"/>
    <property type="project" value="UniProtKB-SubCell"/>
</dbReference>
<evidence type="ECO:0000256" key="7">
    <source>
        <dbReference type="ARBA" id="ARBA00023065"/>
    </source>
</evidence>
<dbReference type="SMART" id="SM01071">
    <property type="entry name" value="CDC37_N"/>
    <property type="match status" value="1"/>
</dbReference>
<dbReference type="Pfam" id="PF02705">
    <property type="entry name" value="K_trans"/>
    <property type="match status" value="1"/>
</dbReference>
<dbReference type="SMART" id="SM01070">
    <property type="entry name" value="CDC37_M"/>
    <property type="match status" value="1"/>
</dbReference>
<evidence type="ECO:0000256" key="10">
    <source>
        <dbReference type="SAM" id="Phobius"/>
    </source>
</evidence>
<keyword evidence="8 10" id="KW-0472">Membrane</keyword>
<dbReference type="GO" id="GO:0019901">
    <property type="term" value="F:protein kinase binding"/>
    <property type="evidence" value="ECO:0007669"/>
    <property type="project" value="InterPro"/>
</dbReference>
<dbReference type="OrthoDB" id="504708at2759"/>
<dbReference type="InterPro" id="IPR013874">
    <property type="entry name" value="Cdc37_Hsp90-bd"/>
</dbReference>
<evidence type="ECO:0008006" key="16">
    <source>
        <dbReference type="Google" id="ProtNLM"/>
    </source>
</evidence>
<feature type="transmembrane region" description="Helical" evidence="10">
    <location>
        <begin position="211"/>
        <end position="237"/>
    </location>
</feature>
<evidence type="ECO:0000313" key="14">
    <source>
        <dbReference type="EMBL" id="CAA7262928.1"/>
    </source>
</evidence>
<feature type="region of interest" description="Disordered" evidence="9">
    <location>
        <begin position="966"/>
        <end position="1020"/>
    </location>
</feature>
<dbReference type="Pfam" id="PF03234">
    <property type="entry name" value="CDC37_N"/>
    <property type="match status" value="1"/>
</dbReference>
<dbReference type="SUPFAM" id="SSF101391">
    <property type="entry name" value="Hsp90 co-chaperone CDC37"/>
    <property type="match status" value="1"/>
</dbReference>
<keyword evidence="4 10" id="KW-0812">Transmembrane</keyword>
<dbReference type="AlphaFoldDB" id="A0A8S0WZS9"/>
<feature type="transmembrane region" description="Helical" evidence="10">
    <location>
        <begin position="287"/>
        <end position="308"/>
    </location>
</feature>
<feature type="transmembrane region" description="Helical" evidence="10">
    <location>
        <begin position="257"/>
        <end position="275"/>
    </location>
</feature>
<dbReference type="Proteomes" id="UP000467700">
    <property type="component" value="Unassembled WGS sequence"/>
</dbReference>
<feature type="domain" description="Cdc37 C-terminal" evidence="11">
    <location>
        <begin position="1159"/>
        <end position="1255"/>
    </location>
</feature>
<evidence type="ECO:0000259" key="12">
    <source>
        <dbReference type="SMART" id="SM01070"/>
    </source>
</evidence>
<dbReference type="InterPro" id="IPR053952">
    <property type="entry name" value="K_trans_C"/>
</dbReference>
<feature type="compositionally biased region" description="Basic and acidic residues" evidence="9">
    <location>
        <begin position="979"/>
        <end position="991"/>
    </location>
</feature>
<feature type="transmembrane region" description="Helical" evidence="10">
    <location>
        <begin position="64"/>
        <end position="81"/>
    </location>
</feature>
<accession>A0A8S0WZS9</accession>
<feature type="domain" description="Cdc37 Hsp90 binding" evidence="12">
    <location>
        <begin position="962"/>
        <end position="1144"/>
    </location>
</feature>
<feature type="transmembrane region" description="Helical" evidence="10">
    <location>
        <begin position="382"/>
        <end position="405"/>
    </location>
</feature>
<dbReference type="EMBL" id="CACVBS010000037">
    <property type="protein sequence ID" value="CAA7262928.1"/>
    <property type="molecule type" value="Genomic_DNA"/>
</dbReference>
<gene>
    <name evidence="14" type="ORF">AAE3_LOCUS5029</name>
</gene>
<reference evidence="14 15" key="1">
    <citation type="submission" date="2020-01" db="EMBL/GenBank/DDBJ databases">
        <authorList>
            <person name="Gupta K D."/>
        </authorList>
    </citation>
    <scope>NUCLEOTIDE SEQUENCE [LARGE SCALE GENOMIC DNA]</scope>
</reference>
<proteinExistence type="predicted"/>
<evidence type="ECO:0000256" key="1">
    <source>
        <dbReference type="ARBA" id="ARBA00004141"/>
    </source>
</evidence>
<dbReference type="InterPro" id="IPR003855">
    <property type="entry name" value="K+_transporter"/>
</dbReference>
<evidence type="ECO:0000313" key="15">
    <source>
        <dbReference type="Proteomes" id="UP000467700"/>
    </source>
</evidence>
<dbReference type="SMART" id="SM01069">
    <property type="entry name" value="CDC37_C"/>
    <property type="match status" value="1"/>
</dbReference>
<evidence type="ECO:0000259" key="11">
    <source>
        <dbReference type="SMART" id="SM01069"/>
    </source>
</evidence>
<evidence type="ECO:0000256" key="6">
    <source>
        <dbReference type="ARBA" id="ARBA00022989"/>
    </source>
</evidence>
<feature type="domain" description="Cdc37 N-terminal" evidence="13">
    <location>
        <begin position="769"/>
        <end position="963"/>
    </location>
</feature>
<keyword evidence="15" id="KW-1185">Reference proteome</keyword>
<feature type="transmembrane region" description="Helical" evidence="10">
    <location>
        <begin position="466"/>
        <end position="488"/>
    </location>
</feature>
<keyword evidence="6 10" id="KW-1133">Transmembrane helix</keyword>
<evidence type="ECO:0000256" key="2">
    <source>
        <dbReference type="ARBA" id="ARBA00022448"/>
    </source>
</evidence>
<dbReference type="InterPro" id="IPR013855">
    <property type="entry name" value="Cdc37_N_dom"/>
</dbReference>
<dbReference type="InterPro" id="IPR038189">
    <property type="entry name" value="Cdc37_Hsp90-bd_sf"/>
</dbReference>
<dbReference type="Pfam" id="PF22776">
    <property type="entry name" value="K_trans_C"/>
    <property type="match status" value="1"/>
</dbReference>
<dbReference type="PANTHER" id="PTHR30540">
    <property type="entry name" value="OSMOTIC STRESS POTASSIUM TRANSPORTER"/>
    <property type="match status" value="1"/>
</dbReference>
<protein>
    <recommendedName>
        <fullName evidence="16">Potassium transporter</fullName>
    </recommendedName>
</protein>
<feature type="transmembrane region" description="Helical" evidence="10">
    <location>
        <begin position="181"/>
        <end position="199"/>
    </location>
</feature>
<evidence type="ECO:0000256" key="4">
    <source>
        <dbReference type="ARBA" id="ARBA00022692"/>
    </source>
</evidence>
<evidence type="ECO:0000256" key="9">
    <source>
        <dbReference type="SAM" id="MobiDB-lite"/>
    </source>
</evidence>
<dbReference type="InterPro" id="IPR013873">
    <property type="entry name" value="Cdc37_C"/>
</dbReference>
<evidence type="ECO:0000259" key="13">
    <source>
        <dbReference type="SMART" id="SM01071"/>
    </source>
</evidence>
<feature type="transmembrane region" description="Helical" evidence="10">
    <location>
        <begin position="20"/>
        <end position="38"/>
    </location>
</feature>
<keyword evidence="5" id="KW-0630">Potassium</keyword>
<keyword evidence="2" id="KW-0813">Transport</keyword>
<dbReference type="Pfam" id="PF08565">
    <property type="entry name" value="CDC37_M"/>
    <property type="match status" value="1"/>
</dbReference>
<keyword evidence="7" id="KW-0406">Ion transport</keyword>
<evidence type="ECO:0000256" key="3">
    <source>
        <dbReference type="ARBA" id="ARBA00022538"/>
    </source>
</evidence>
<dbReference type="GO" id="GO:0015079">
    <property type="term" value="F:potassium ion transmembrane transporter activity"/>
    <property type="evidence" value="ECO:0007669"/>
    <property type="project" value="InterPro"/>
</dbReference>
<evidence type="ECO:0000256" key="8">
    <source>
        <dbReference type="ARBA" id="ARBA00023136"/>
    </source>
</evidence>
<organism evidence="14 15">
    <name type="scientific">Cyclocybe aegerita</name>
    <name type="common">Black poplar mushroom</name>
    <name type="synonym">Agrocybe aegerita</name>
    <dbReference type="NCBI Taxonomy" id="1973307"/>
    <lineage>
        <taxon>Eukaryota</taxon>
        <taxon>Fungi</taxon>
        <taxon>Dikarya</taxon>
        <taxon>Basidiomycota</taxon>
        <taxon>Agaricomycotina</taxon>
        <taxon>Agaricomycetes</taxon>
        <taxon>Agaricomycetidae</taxon>
        <taxon>Agaricales</taxon>
        <taxon>Agaricineae</taxon>
        <taxon>Bolbitiaceae</taxon>
        <taxon>Cyclocybe</taxon>
    </lineage>
</organism>
<feature type="transmembrane region" description="Helical" evidence="10">
    <location>
        <begin position="328"/>
        <end position="361"/>
    </location>
</feature>
<dbReference type="InterPro" id="IPR053951">
    <property type="entry name" value="K_trans_N"/>
</dbReference>
<comment type="subcellular location">
    <subcellularLocation>
        <location evidence="1">Membrane</location>
        <topology evidence="1">Multi-pass membrane protein</topology>
    </subcellularLocation>
</comment>
<comment type="caution">
    <text evidence="14">The sequence shown here is derived from an EMBL/GenBank/DDBJ whole genome shotgun (WGS) entry which is preliminary data.</text>
</comment>
<dbReference type="PANTHER" id="PTHR30540:SF83">
    <property type="entry name" value="K+ POTASSIUM TRANSPORTER"/>
    <property type="match status" value="1"/>
</dbReference>
<feature type="compositionally biased region" description="Pro residues" evidence="9">
    <location>
        <begin position="966"/>
        <end position="975"/>
    </location>
</feature>
<keyword evidence="3" id="KW-0633">Potassium transport</keyword>
<dbReference type="Pfam" id="PF08564">
    <property type="entry name" value="CDC37_C"/>
    <property type="match status" value="1"/>
</dbReference>
<feature type="transmembrane region" description="Helical" evidence="10">
    <location>
        <begin position="436"/>
        <end position="460"/>
    </location>
</feature>
<feature type="transmembrane region" description="Helical" evidence="10">
    <location>
        <begin position="142"/>
        <end position="161"/>
    </location>
</feature>
<sequence>MSGSSAAEKGLNQKRTAISLRGLPLVALSFQTLGIIYSDIGTSPLYVLNGIWPSSGPMPSNEDIIGGVSAIIWSLTLLPLLKYTLISLYFGTKEGEGGSFALYQGLYPREEVDVDSDRTLTGDSYLGKERPKHSSLKDKARWPLLLWCLFGTALTMADGVFTPAVSVTSAVSGIGVAKASVLGDIVPISVVFLLALFFVQQFGTARLAFTFAPVSFIWFLLLMGTGIYNITLYPGIFRAFDPSCAIMLFIRTKNYDLLAGILLAVTGCEAMFANLGQFNAMSIRMSFCIFVYPALILAYLGQGARLIVDGEQVLAQVFYNSIPGPVDGPLFWIMFIFAVLATLIASQAMITATFSLVQQVINSKAFPPIRMLYTSETIQGQVYIPAINWILMIATIVMVVVFTNLTNLTNAYGFAVSTVMFSTSLLLTIQMRWVKHLPIIVGIAYFLTFGFFDALFWGAALKKVPLGAWVPLLMGSLLLLIMFLWVWAKSLEDAFDGQNRMNLRHFIGHTTSQKPSSPVSDDDEGTTEEDAAYYFMTKSRPPSEKGFEPDSTENKQALQRIPTCAVFHKIASGKGVPHTFIGFIRQWPSLPRIVIFLSVCVVPMARVSVEDRYVVTKVRTVDGFYGVTYYIGFRDKFDVQVQDLIEKICDVERQLNPRISESILEEIRTVSKTATHIAPHYHVVSKKVNVGLTSPVINYVRALLIESIYRRLATMFPETANWLTSADEQAAVTVVTFPEVSISCLRLRVQRTASGSLLIQFWQERPEMPLNYSKWDQLELSDDSDIEGHPNVDKKSLIRWKQRDIHEKREARKHKIQSLRAQIDCNDVLLPRIKEIRDNLKNPPSSTPAPTYFSSLVDQLQTNPSRDCPPGNDSTKIEQTYDGMLLSLLKMVGEKAKERVKENGLLEADKEKRLTKELIVEMETHVKQLGETIERDRKEMEEEIHEQKKHITMDDLHEGFENKYVPPKPAPPPIPLAKSEPKKEKGKEKATTIEVLNPKAAESTTSAPISKPDDDEAAEGLPELTPSLEAFSKLPLGDYEKSFHFIQQHRDVYVPSASDALLVAAFAAQGEGKPKYAKQCIHQSLLLQYCEKLGPDGVGVFFKKMVSGDKRALKVFIDDVEKTYQHVVTRVKINQEEQRQGDREQIQLVPENPNVTISFNVPDGPPPDELQLEGPGTEGLDVEEVRKALQFRWDVFQGFPAALQEALKAGELDGVNKVLGEMDVAEAEGIVSNLDVAGILNFAEGGIRDETGKDA</sequence>
<evidence type="ECO:0000256" key="5">
    <source>
        <dbReference type="ARBA" id="ARBA00022958"/>
    </source>
</evidence>